<feature type="region of interest" description="Disordered" evidence="1">
    <location>
        <begin position="461"/>
        <end position="511"/>
    </location>
</feature>
<evidence type="ECO:0000313" key="4">
    <source>
        <dbReference type="Proteomes" id="UP001150925"/>
    </source>
</evidence>
<keyword evidence="2" id="KW-1133">Transmembrane helix</keyword>
<name>A0A9W8AXH4_9FUNG</name>
<dbReference type="OrthoDB" id="5600067at2759"/>
<keyword evidence="2" id="KW-0472">Membrane</keyword>
<feature type="region of interest" description="Disordered" evidence="1">
    <location>
        <begin position="254"/>
        <end position="277"/>
    </location>
</feature>
<dbReference type="Proteomes" id="UP001150925">
    <property type="component" value="Unassembled WGS sequence"/>
</dbReference>
<feature type="transmembrane region" description="Helical" evidence="2">
    <location>
        <begin position="120"/>
        <end position="141"/>
    </location>
</feature>
<keyword evidence="2" id="KW-0812">Transmembrane</keyword>
<dbReference type="EMBL" id="JANBPY010000096">
    <property type="protein sequence ID" value="KAJ1969086.1"/>
    <property type="molecule type" value="Genomic_DNA"/>
</dbReference>
<proteinExistence type="predicted"/>
<evidence type="ECO:0000313" key="3">
    <source>
        <dbReference type="EMBL" id="KAJ1969086.1"/>
    </source>
</evidence>
<comment type="caution">
    <text evidence="3">The sequence shown here is derived from an EMBL/GenBank/DDBJ whole genome shotgun (WGS) entry which is preliminary data.</text>
</comment>
<feature type="compositionally biased region" description="Low complexity" evidence="1">
    <location>
        <begin position="40"/>
        <end position="51"/>
    </location>
</feature>
<evidence type="ECO:0000256" key="1">
    <source>
        <dbReference type="SAM" id="MobiDB-lite"/>
    </source>
</evidence>
<organism evidence="3 4">
    <name type="scientific">Dispira parvispora</name>
    <dbReference type="NCBI Taxonomy" id="1520584"/>
    <lineage>
        <taxon>Eukaryota</taxon>
        <taxon>Fungi</taxon>
        <taxon>Fungi incertae sedis</taxon>
        <taxon>Zoopagomycota</taxon>
        <taxon>Kickxellomycotina</taxon>
        <taxon>Dimargaritomycetes</taxon>
        <taxon>Dimargaritales</taxon>
        <taxon>Dimargaritaceae</taxon>
        <taxon>Dispira</taxon>
    </lineage>
</organism>
<feature type="compositionally biased region" description="Gly residues" evidence="1">
    <location>
        <begin position="474"/>
        <end position="485"/>
    </location>
</feature>
<keyword evidence="4" id="KW-1185">Reference proteome</keyword>
<evidence type="ECO:0000256" key="2">
    <source>
        <dbReference type="SAM" id="Phobius"/>
    </source>
</evidence>
<feature type="compositionally biased region" description="Basic and acidic residues" evidence="1">
    <location>
        <begin position="263"/>
        <end position="272"/>
    </location>
</feature>
<dbReference type="CDD" id="cd12841">
    <property type="entry name" value="TM_EphA1"/>
    <property type="match status" value="1"/>
</dbReference>
<dbReference type="AlphaFoldDB" id="A0A9W8AXH4"/>
<accession>A0A9W8AXH4</accession>
<feature type="region of interest" description="Disordered" evidence="1">
    <location>
        <begin position="557"/>
        <end position="629"/>
    </location>
</feature>
<feature type="region of interest" description="Disordered" evidence="1">
    <location>
        <begin position="312"/>
        <end position="386"/>
    </location>
</feature>
<feature type="compositionally biased region" description="Basic and acidic residues" evidence="1">
    <location>
        <begin position="19"/>
        <end position="31"/>
    </location>
</feature>
<feature type="region of interest" description="Disordered" evidence="1">
    <location>
        <begin position="398"/>
        <end position="434"/>
    </location>
</feature>
<feature type="region of interest" description="Disordered" evidence="1">
    <location>
        <begin position="13"/>
        <end position="69"/>
    </location>
</feature>
<feature type="compositionally biased region" description="Low complexity" evidence="1">
    <location>
        <begin position="566"/>
        <end position="586"/>
    </location>
</feature>
<feature type="compositionally biased region" description="Polar residues" evidence="1">
    <location>
        <begin position="601"/>
        <end position="629"/>
    </location>
</feature>
<reference evidence="3" key="1">
    <citation type="submission" date="2022-07" db="EMBL/GenBank/DDBJ databases">
        <title>Phylogenomic reconstructions and comparative analyses of Kickxellomycotina fungi.</title>
        <authorList>
            <person name="Reynolds N.K."/>
            <person name="Stajich J.E."/>
            <person name="Barry K."/>
            <person name="Grigoriev I.V."/>
            <person name="Crous P."/>
            <person name="Smith M.E."/>
        </authorList>
    </citation>
    <scope>NUCLEOTIDE SEQUENCE</scope>
    <source>
        <strain evidence="3">RSA 1196</strain>
    </source>
</reference>
<protein>
    <recommendedName>
        <fullName evidence="5">Membrane anchor Opy2 N-terminal domain-containing protein</fullName>
    </recommendedName>
</protein>
<evidence type="ECO:0008006" key="5">
    <source>
        <dbReference type="Google" id="ProtNLM"/>
    </source>
</evidence>
<sequence>MVDFERYYLRSIQNVYPRADQDSEKEDKQDSNESEETSSDSKTSGSVSSISSEDELDSSKDSKNSTSSSSECIDCAADEIALCPPCTSNQRCVSSTRTCSQCASAFCEDLDSGGPSTGTIVGVSVGCVLGVALIIGILFMIRRRRKKANMNAPTVNNTEFDATMHSRGMTEFGNYSGVTSGMGNSFYQEHNRGQSEKSDHFLSFGSNFPSGRDSMFSGLGNGIPSATINQAHVLKPTQAKPKVVNIELMRTESPGSSIAPTVDESKASDSDRVSQVSSNVSIIGDVVSPSQSSQDKRSTQIYEFKRLKSITRSVSRRAKAPGSGNGSGVSSESVSEVGKKSNQEPNAPPLEAMPSTPPATYNRPSRRLVPDQDSMESSLSDKTARPIVSTTDLATIPAVLTSPPSPTVKNVSHLHPLYRDGSGETQSNGGAGGASDDYLLSSSAISQASFGTSLVNSFPIPPDSSAGSPRDSSFGGGVHQDGGNSGNSAPSRPRLNSNPDRAQQSPPPTIDRTLDLESAMRQFRNSCSPELLSSPGLPPLNLNQVSVDESSLSDLIAQEQQRQIQSHSNQSSGSSADSKKVSNSTSASLAIVTAAGDQRLQGVSTRASPASDTSSPSNPFSNSHAIFEK</sequence>
<gene>
    <name evidence="3" type="ORF">IWQ62_000844</name>
</gene>
<feature type="compositionally biased region" description="Polar residues" evidence="1">
    <location>
        <begin position="486"/>
        <end position="504"/>
    </location>
</feature>